<protein>
    <recommendedName>
        <fullName evidence="1">Anhydro-N-acetylmuramic acid kinase</fullName>
        <ecNumber evidence="1">2.7.1.170</ecNumber>
    </recommendedName>
    <alternativeName>
        <fullName evidence="1">AnhMurNAc kinase</fullName>
    </alternativeName>
</protein>
<dbReference type="PANTHER" id="PTHR30605">
    <property type="entry name" value="ANHYDRO-N-ACETYLMURAMIC ACID KINASE"/>
    <property type="match status" value="1"/>
</dbReference>
<dbReference type="InterPro" id="IPR043129">
    <property type="entry name" value="ATPase_NBD"/>
</dbReference>
<dbReference type="GO" id="GO:0016301">
    <property type="term" value="F:kinase activity"/>
    <property type="evidence" value="ECO:0007669"/>
    <property type="project" value="UniProtKB-KW"/>
</dbReference>
<dbReference type="HAMAP" id="MF_01270">
    <property type="entry name" value="AnhMurNAc_kinase"/>
    <property type="match status" value="1"/>
</dbReference>
<comment type="pathway">
    <text evidence="1">Amino-sugar metabolism; 1,6-anhydro-N-acetylmuramate degradation.</text>
</comment>
<feature type="binding site" evidence="1">
    <location>
        <begin position="15"/>
        <end position="22"/>
    </location>
    <ligand>
        <name>ATP</name>
        <dbReference type="ChEBI" id="CHEBI:30616"/>
    </ligand>
</feature>
<keyword evidence="1" id="KW-0808">Transferase</keyword>
<gene>
    <name evidence="1 2" type="primary">anmK</name>
    <name evidence="2" type="ORF">GCM10011501_09980</name>
</gene>
<dbReference type="CDD" id="cd24050">
    <property type="entry name" value="ASKHA_NBD_ANMK"/>
    <property type="match status" value="1"/>
</dbReference>
<reference evidence="3" key="1">
    <citation type="journal article" date="2019" name="Int. J. Syst. Evol. Microbiol.">
        <title>The Global Catalogue of Microorganisms (GCM) 10K type strain sequencing project: providing services to taxonomists for standard genome sequencing and annotation.</title>
        <authorList>
            <consortium name="The Broad Institute Genomics Platform"/>
            <consortium name="The Broad Institute Genome Sequencing Center for Infectious Disease"/>
            <person name="Wu L."/>
            <person name="Ma J."/>
        </authorList>
    </citation>
    <scope>NUCLEOTIDE SEQUENCE [LARGE SCALE GENOMIC DNA]</scope>
    <source>
        <strain evidence="3">CGMCC 1.15922</strain>
    </source>
</reference>
<dbReference type="SUPFAM" id="SSF53067">
    <property type="entry name" value="Actin-like ATPase domain"/>
    <property type="match status" value="1"/>
</dbReference>
<comment type="similarity">
    <text evidence="1">Belongs to the anhydro-N-acetylmuramic acid kinase family.</text>
</comment>
<comment type="pathway">
    <text evidence="1">Cell wall biogenesis; peptidoglycan recycling.</text>
</comment>
<dbReference type="EMBL" id="BNAH01000003">
    <property type="protein sequence ID" value="GHE83464.1"/>
    <property type="molecule type" value="Genomic_DNA"/>
</dbReference>
<keyword evidence="1" id="KW-0119">Carbohydrate metabolism</keyword>
<accession>A0ABQ3IHD3</accession>
<evidence type="ECO:0000313" key="3">
    <source>
        <dbReference type="Proteomes" id="UP000626370"/>
    </source>
</evidence>
<dbReference type="EC" id="2.7.1.170" evidence="1"/>
<keyword evidence="1 2" id="KW-0418">Kinase</keyword>
<keyword evidence="3" id="KW-1185">Reference proteome</keyword>
<dbReference type="Pfam" id="PF03702">
    <property type="entry name" value="AnmK"/>
    <property type="match status" value="1"/>
</dbReference>
<dbReference type="Proteomes" id="UP000626370">
    <property type="component" value="Unassembled WGS sequence"/>
</dbReference>
<keyword evidence="1" id="KW-0547">Nucleotide-binding</keyword>
<dbReference type="InterPro" id="IPR005338">
    <property type="entry name" value="Anhydro_N_Ac-Mur_kinase"/>
</dbReference>
<proteinExistence type="inferred from homology"/>
<comment type="function">
    <text evidence="1">Catalyzes the specific phosphorylation of 1,6-anhydro-N-acetylmuramic acid (anhMurNAc) with the simultaneous cleavage of the 1,6-anhydro ring, generating MurNAc-6-P. Is required for the utilization of anhMurNAc either imported from the medium or derived from its own cell wall murein, and thus plays a role in cell wall recycling.</text>
</comment>
<dbReference type="Gene3D" id="3.30.420.40">
    <property type="match status" value="2"/>
</dbReference>
<dbReference type="RefSeq" id="WP_189377010.1">
    <property type="nucleotide sequence ID" value="NZ_BNAH01000003.1"/>
</dbReference>
<dbReference type="PANTHER" id="PTHR30605:SF0">
    <property type="entry name" value="ANHYDRO-N-ACETYLMURAMIC ACID KINASE"/>
    <property type="match status" value="1"/>
</dbReference>
<evidence type="ECO:0000313" key="2">
    <source>
        <dbReference type="EMBL" id="GHE83464.1"/>
    </source>
</evidence>
<organism evidence="2 3">
    <name type="scientific">Thalassotalea profundi</name>
    <dbReference type="NCBI Taxonomy" id="2036687"/>
    <lineage>
        <taxon>Bacteria</taxon>
        <taxon>Pseudomonadati</taxon>
        <taxon>Pseudomonadota</taxon>
        <taxon>Gammaproteobacteria</taxon>
        <taxon>Alteromonadales</taxon>
        <taxon>Colwelliaceae</taxon>
        <taxon>Thalassotalea</taxon>
    </lineage>
</organism>
<comment type="catalytic activity">
    <reaction evidence="1">
        <text>1,6-anhydro-N-acetyl-beta-muramate + ATP + H2O = N-acetyl-D-muramate 6-phosphate + ADP + H(+)</text>
        <dbReference type="Rhea" id="RHEA:24952"/>
        <dbReference type="ChEBI" id="CHEBI:15377"/>
        <dbReference type="ChEBI" id="CHEBI:15378"/>
        <dbReference type="ChEBI" id="CHEBI:30616"/>
        <dbReference type="ChEBI" id="CHEBI:58690"/>
        <dbReference type="ChEBI" id="CHEBI:58722"/>
        <dbReference type="ChEBI" id="CHEBI:456216"/>
        <dbReference type="EC" id="2.7.1.170"/>
    </reaction>
</comment>
<keyword evidence="1" id="KW-0067">ATP-binding</keyword>
<sequence>MTTSVGDYYIGIMSGTSLDAIDVALVSIKDNKTQLVSAIEAPFEHELREQLLTLCTDGHVHLKALGELTVKLSLAYSDAVNLLLSHHKVSSEQVLAIGCHGQTVFHSPEGKYPFSMQLINASVLTANTGITTVSDFRSMDIALGGQGAPLVPTFHQSLVNNTNPNAVFLNIGGIANVSLINGDNLTGFDTGPGNVLMDGWMQQKFGLKYDDNGTLAKQGIIIEPLLMAMINDDYFHKKGVKSTGREYFNLSWLTLHLTQFSNTYPEQVVRNEDVLATLVMLTAKTIANALMHLSNTVVYVCGGGAKNSYLIEKLNDLLPNSQVTTTKSLNVDPDYVEAMAFAWLAYRCITKQTANDCAVTGASRKAVLGQITYNS</sequence>
<name>A0ABQ3IHD3_9GAMM</name>
<evidence type="ECO:0000256" key="1">
    <source>
        <dbReference type="HAMAP-Rule" id="MF_01270"/>
    </source>
</evidence>
<dbReference type="NCBIfam" id="NF007139">
    <property type="entry name" value="PRK09585.1-3"/>
    <property type="match status" value="1"/>
</dbReference>
<comment type="caution">
    <text evidence="2">The sequence shown here is derived from an EMBL/GenBank/DDBJ whole genome shotgun (WGS) entry which is preliminary data.</text>
</comment>